<evidence type="ECO:0000313" key="4">
    <source>
        <dbReference type="EMBL" id="SUZ63405.1"/>
    </source>
</evidence>
<dbReference type="PROSITE" id="PS00455">
    <property type="entry name" value="AMP_BINDING"/>
    <property type="match status" value="1"/>
</dbReference>
<evidence type="ECO:0000256" key="1">
    <source>
        <dbReference type="ARBA" id="ARBA00022741"/>
    </source>
</evidence>
<dbReference type="PANTHER" id="PTHR43272">
    <property type="entry name" value="LONG-CHAIN-FATTY-ACID--COA LIGASE"/>
    <property type="match status" value="1"/>
</dbReference>
<organism evidence="4">
    <name type="scientific">marine metagenome</name>
    <dbReference type="NCBI Taxonomy" id="408172"/>
    <lineage>
        <taxon>unclassified sequences</taxon>
        <taxon>metagenomes</taxon>
        <taxon>ecological metagenomes</taxon>
    </lineage>
</organism>
<dbReference type="EMBL" id="UINC01000916">
    <property type="protein sequence ID" value="SUZ63405.1"/>
    <property type="molecule type" value="Genomic_DNA"/>
</dbReference>
<dbReference type="SUPFAM" id="SSF56801">
    <property type="entry name" value="Acetyl-CoA synthetase-like"/>
    <property type="match status" value="1"/>
</dbReference>
<feature type="domain" description="AMP-dependent synthetase/ligase" evidence="3">
    <location>
        <begin position="14"/>
        <end position="396"/>
    </location>
</feature>
<gene>
    <name evidence="4" type="ORF">METZ01_LOCUS16259</name>
</gene>
<name>A0A381P8Y0_9ZZZZ</name>
<dbReference type="GO" id="GO:0004467">
    <property type="term" value="F:long-chain fatty acid-CoA ligase activity"/>
    <property type="evidence" value="ECO:0007669"/>
    <property type="project" value="TreeGrafter"/>
</dbReference>
<dbReference type="Gene3D" id="3.40.50.12780">
    <property type="entry name" value="N-terminal domain of ligase-like"/>
    <property type="match status" value="1"/>
</dbReference>
<dbReference type="Pfam" id="PF23562">
    <property type="entry name" value="AMP-binding_C_3"/>
    <property type="match status" value="1"/>
</dbReference>
<accession>A0A381P8Y0</accession>
<proteinExistence type="predicted"/>
<dbReference type="GO" id="GO:0005524">
    <property type="term" value="F:ATP binding"/>
    <property type="evidence" value="ECO:0007669"/>
    <property type="project" value="UniProtKB-KW"/>
</dbReference>
<dbReference type="PANTHER" id="PTHR43272:SF33">
    <property type="entry name" value="AMP-BINDING DOMAIN-CONTAINING PROTEIN-RELATED"/>
    <property type="match status" value="1"/>
</dbReference>
<dbReference type="GO" id="GO:0016020">
    <property type="term" value="C:membrane"/>
    <property type="evidence" value="ECO:0007669"/>
    <property type="project" value="TreeGrafter"/>
</dbReference>
<sequence>MNVNQELFEFKFYEWEKQLKDKPYLRQPIGDKWEEYTWGEVGDMARKLATGLKSLNLREGAHIGIYSKNCREWIIADLAIVMAGYISVPFFPSLNGKELAYIMDYGDVDALFVGKIETWDDIKDDLPKEMPMIKFPHYPGCSNVTKGREWSEFINSHKPMQNPNKPKLSDLWTIVYTSGTTGNAKGVMLSYQAIDGIKVVLDDPNNPLGIKHDGNNNFISYLPLNHIFERVVVEWTSFRYGGTISFVESIDTFGKNLKDVQPHVFAAAPRVWTKLQLGILSKFPQKKLDTLLKIPLVSGLLKKLLKKGLGFSRSRIVVSGSAPMPVELIEWFRKIGVYITNGYGMTENCAICSSVDGRDFKKMNTVGKPQKGVDLKIDEETGEILMKGATVMNGYYKNEELTNTTLRGGWLHTGDKGFLDEDNYLHITGRVADSFKTSKGEYIEPLELEQYYVNINEIEEVCVVGLGIAQPLCLIQLSEIGKKTSREVISKMLTDKLDKVNSSLVNYKKISTLIIVKDEWTQENGIVGPTQKLKRGAIEDIYSKDYLKWHNSPDQVLFE</sequence>
<dbReference type="AlphaFoldDB" id="A0A381P8Y0"/>
<evidence type="ECO:0000259" key="3">
    <source>
        <dbReference type="Pfam" id="PF00501"/>
    </source>
</evidence>
<dbReference type="Pfam" id="PF00501">
    <property type="entry name" value="AMP-binding"/>
    <property type="match status" value="1"/>
</dbReference>
<dbReference type="InterPro" id="IPR042099">
    <property type="entry name" value="ANL_N_sf"/>
</dbReference>
<evidence type="ECO:0000256" key="2">
    <source>
        <dbReference type="ARBA" id="ARBA00022840"/>
    </source>
</evidence>
<keyword evidence="1" id="KW-0547">Nucleotide-binding</keyword>
<keyword evidence="2" id="KW-0067">ATP-binding</keyword>
<protein>
    <recommendedName>
        <fullName evidence="3">AMP-dependent synthetase/ligase domain-containing protein</fullName>
    </recommendedName>
</protein>
<dbReference type="InterPro" id="IPR020845">
    <property type="entry name" value="AMP-binding_CS"/>
</dbReference>
<reference evidence="4" key="1">
    <citation type="submission" date="2018-05" db="EMBL/GenBank/DDBJ databases">
        <authorList>
            <person name="Lanie J.A."/>
            <person name="Ng W.-L."/>
            <person name="Kazmierczak K.M."/>
            <person name="Andrzejewski T.M."/>
            <person name="Davidsen T.M."/>
            <person name="Wayne K.J."/>
            <person name="Tettelin H."/>
            <person name="Glass J.I."/>
            <person name="Rusch D."/>
            <person name="Podicherti R."/>
            <person name="Tsui H.-C.T."/>
            <person name="Winkler M.E."/>
        </authorList>
    </citation>
    <scope>NUCLEOTIDE SEQUENCE</scope>
</reference>
<dbReference type="InterPro" id="IPR000873">
    <property type="entry name" value="AMP-dep_synth/lig_dom"/>
</dbReference>